<evidence type="ECO:0000256" key="1">
    <source>
        <dbReference type="SAM" id="SignalP"/>
    </source>
</evidence>
<reference evidence="2 3" key="1">
    <citation type="submission" date="2019-11" db="EMBL/GenBank/DDBJ databases">
        <title>Draft Genome Sequences of Six Type Strains of the Genus Massilia.</title>
        <authorList>
            <person name="Miess H."/>
            <person name="Frediansyah A."/>
            <person name="Goeker M."/>
            <person name="Gross H."/>
        </authorList>
    </citation>
    <scope>NUCLEOTIDE SEQUENCE [LARGE SCALE GENOMIC DNA]</scope>
    <source>
        <strain evidence="2 3">DSM 17513</strain>
    </source>
</reference>
<feature type="signal peptide" evidence="1">
    <location>
        <begin position="1"/>
        <end position="32"/>
    </location>
</feature>
<keyword evidence="3" id="KW-1185">Reference proteome</keyword>
<organism evidence="2 3">
    <name type="scientific">Pseudoduganella dura</name>
    <dbReference type="NCBI Taxonomy" id="321982"/>
    <lineage>
        <taxon>Bacteria</taxon>
        <taxon>Pseudomonadati</taxon>
        <taxon>Pseudomonadota</taxon>
        <taxon>Betaproteobacteria</taxon>
        <taxon>Burkholderiales</taxon>
        <taxon>Oxalobacteraceae</taxon>
        <taxon>Telluria group</taxon>
        <taxon>Pseudoduganella</taxon>
    </lineage>
</organism>
<feature type="chain" id="PRO_5026193398" evidence="1">
    <location>
        <begin position="33"/>
        <end position="385"/>
    </location>
</feature>
<dbReference type="Proteomes" id="UP000431684">
    <property type="component" value="Unassembled WGS sequence"/>
</dbReference>
<gene>
    <name evidence="2" type="ORF">GJV26_28985</name>
</gene>
<dbReference type="AlphaFoldDB" id="A0A6I3XPP9"/>
<name>A0A6I3XPP9_9BURK</name>
<dbReference type="RefSeq" id="WP_155712020.1">
    <property type="nucleotide sequence ID" value="NZ_BMWU01000008.1"/>
</dbReference>
<proteinExistence type="predicted"/>
<dbReference type="NCBIfam" id="NF041940">
    <property type="entry name" value="choice_anch_X"/>
    <property type="match status" value="1"/>
</dbReference>
<evidence type="ECO:0000313" key="2">
    <source>
        <dbReference type="EMBL" id="MUI16463.1"/>
    </source>
</evidence>
<comment type="caution">
    <text evidence="2">The sequence shown here is derived from an EMBL/GenBank/DDBJ whole genome shotgun (WGS) entry which is preliminary data.</text>
</comment>
<accession>A0A6I3XPP9</accession>
<dbReference type="EMBL" id="WNWM01000002">
    <property type="protein sequence ID" value="MUI16463.1"/>
    <property type="molecule type" value="Genomic_DNA"/>
</dbReference>
<dbReference type="OrthoDB" id="9147784at2"/>
<protein>
    <submittedName>
        <fullName evidence="2">Uncharacterized protein</fullName>
    </submittedName>
</protein>
<evidence type="ECO:0000313" key="3">
    <source>
        <dbReference type="Proteomes" id="UP000431684"/>
    </source>
</evidence>
<keyword evidence="1" id="KW-0732">Signal</keyword>
<sequence length="385" mass="39486">MKIPDRLSTAAGRAVIAAVLAALVPPHGTARAQAVPVAVNQPATVSAPVVPGATALELPFAVAGADGVRIELIVPVDGATMTLVDPAGNVAVAPGDRRVTFRPGARNTPPLPGGVFEVAELPDPADGTWTIRLVFPAAVQKTVALGTIFARSRYAVGVTVERDTLLVGEDVSLGLLVLDDGQPITGLFPTIAVAGGAPRRAADDGRGGDGKAGDGVYSIDHTFTAPGGYTVTGKVQFATPKGTIRRTAAAQVKAVAPLLDNARIALATRQGADGCVAALQVDFDFNVRKAARYATLIRLTAPNGKSIDVRKSADFGVGTGTATAAYKAADIRRRLGVDGPYSVALVDALELGEDAFTLAYRKRAAGTFDASLAQLCADAIARQPR</sequence>